<feature type="compositionally biased region" description="Gly residues" evidence="1">
    <location>
        <begin position="114"/>
        <end position="127"/>
    </location>
</feature>
<feature type="signal peptide" evidence="2">
    <location>
        <begin position="1"/>
        <end position="20"/>
    </location>
</feature>
<name>A0A9P1H6G7_9PEZI</name>
<evidence type="ECO:0000313" key="4">
    <source>
        <dbReference type="Proteomes" id="UP000838763"/>
    </source>
</evidence>
<keyword evidence="2" id="KW-0732">Signal</keyword>
<feature type="region of interest" description="Disordered" evidence="1">
    <location>
        <begin position="101"/>
        <end position="242"/>
    </location>
</feature>
<organism evidence="3 4">
    <name type="scientific">Parascedosporium putredinis</name>
    <dbReference type="NCBI Taxonomy" id="1442378"/>
    <lineage>
        <taxon>Eukaryota</taxon>
        <taxon>Fungi</taxon>
        <taxon>Dikarya</taxon>
        <taxon>Ascomycota</taxon>
        <taxon>Pezizomycotina</taxon>
        <taxon>Sordariomycetes</taxon>
        <taxon>Hypocreomycetidae</taxon>
        <taxon>Microascales</taxon>
        <taxon>Microascaceae</taxon>
        <taxon>Parascedosporium</taxon>
    </lineage>
</organism>
<evidence type="ECO:0000256" key="1">
    <source>
        <dbReference type="SAM" id="MobiDB-lite"/>
    </source>
</evidence>
<feature type="compositionally biased region" description="Low complexity" evidence="1">
    <location>
        <begin position="162"/>
        <end position="218"/>
    </location>
</feature>
<dbReference type="Proteomes" id="UP000838763">
    <property type="component" value="Unassembled WGS sequence"/>
</dbReference>
<keyword evidence="4" id="KW-1185">Reference proteome</keyword>
<feature type="chain" id="PRO_5040384565" evidence="2">
    <location>
        <begin position="21"/>
        <end position="242"/>
    </location>
</feature>
<gene>
    <name evidence="3" type="ORF">PPNO1_LOCUS6544</name>
</gene>
<accession>A0A9P1H6G7</accession>
<protein>
    <submittedName>
        <fullName evidence="3">Uncharacterized protein</fullName>
    </submittedName>
</protein>
<dbReference type="AlphaFoldDB" id="A0A9P1H6G7"/>
<evidence type="ECO:0000256" key="2">
    <source>
        <dbReference type="SAM" id="SignalP"/>
    </source>
</evidence>
<proteinExistence type="predicted"/>
<dbReference type="EMBL" id="CALLCH030000015">
    <property type="protein sequence ID" value="CAI4216902.1"/>
    <property type="molecule type" value="Genomic_DNA"/>
</dbReference>
<reference evidence="3" key="1">
    <citation type="submission" date="2022-11" db="EMBL/GenBank/DDBJ databases">
        <authorList>
            <person name="Scott C."/>
            <person name="Bruce N."/>
        </authorList>
    </citation>
    <scope>NUCLEOTIDE SEQUENCE</scope>
</reference>
<comment type="caution">
    <text evidence="3">The sequence shown here is derived from an EMBL/GenBank/DDBJ whole genome shotgun (WGS) entry which is preliminary data.</text>
</comment>
<evidence type="ECO:0000313" key="3">
    <source>
        <dbReference type="EMBL" id="CAI4216902.1"/>
    </source>
</evidence>
<feature type="compositionally biased region" description="Pro residues" evidence="1">
    <location>
        <begin position="143"/>
        <end position="152"/>
    </location>
</feature>
<sequence length="242" mass="24905">MFRPTLFSLFLGAQLATAGGLPECAPVVLEHICPGAPVPGSRAAIPGGDATPQGGLPASRDRQIVYVNPLEGPPSQAPDRLPATWEEWGFVPTLVYPASVPAPGHAGDGDHGPGHGGSRPLGPGNDGGSDDQGHHRGGGHGPGPHPPGPFPFRPHKPESKTSKSLSLSTKVRPTSTRSSTSTDEPSSSGTPRPSFSSTETSASTDTSTSTVEEATTTVPINATYNTPPPPLRRALRLPALYD</sequence>